<dbReference type="PANTHER" id="PTHR48047">
    <property type="entry name" value="GLYCOSYLTRANSFERASE"/>
    <property type="match status" value="1"/>
</dbReference>
<dbReference type="PANTHER" id="PTHR48047:SF107">
    <property type="entry name" value="UDP-GLYCOSYLTRANSFERASE 92A1-LIKE"/>
    <property type="match status" value="1"/>
</dbReference>
<dbReference type="Proteomes" id="UP001202328">
    <property type="component" value="Unassembled WGS sequence"/>
</dbReference>
<name>A0AAD4S8A2_9MAGN</name>
<dbReference type="InterPro" id="IPR058980">
    <property type="entry name" value="Glyco_transf_N"/>
</dbReference>
<reference evidence="7" key="1">
    <citation type="submission" date="2022-04" db="EMBL/GenBank/DDBJ databases">
        <title>A functionally conserved STORR gene fusion in Papaver species that diverged 16.8 million years ago.</title>
        <authorList>
            <person name="Catania T."/>
        </authorList>
    </citation>
    <scope>NUCLEOTIDE SEQUENCE</scope>
    <source>
        <strain evidence="7">S-188037</strain>
    </source>
</reference>
<accession>A0AAD4S8A2</accession>
<keyword evidence="8" id="KW-1185">Reference proteome</keyword>
<dbReference type="FunFam" id="3.40.50.2000:FF:000064">
    <property type="entry name" value="Glycosyltransferase"/>
    <property type="match status" value="1"/>
</dbReference>
<protein>
    <recommendedName>
        <fullName evidence="5">Glycosyltransferase</fullName>
        <ecNumber evidence="5">2.4.1.-</ecNumber>
    </recommendedName>
</protein>
<dbReference type="Pfam" id="PF26168">
    <property type="entry name" value="Glyco_transf_N"/>
    <property type="match status" value="1"/>
</dbReference>
<sequence length="525" mass="59039">MSTQQQDENGHIIMFPFMAQGHFTRFLALAKFISQRKPNTKITIVNTPLNVKRLQSTLLNSQASNNICLAELPFSSSDHGLPPNSESIDSLPPHLIPKLFFASETLQPSFENLINEIIRTENRVPDCIISDFFFGWVHDTAKRIGTFSFCFVSGAYGAAMYFSLWLHFPHRNDSGDLIEQFHVPEFPDTCRLHCSQLTPNLRAETNKQESTYAKFSRRQISLSLKSDGMLCNSVEEIEVVGLKVLRNLMENSKPVWTIGPLLPSYLLQGNKNDDSGPVVVSHFRKEKEFGIAPEICIEWLNQQEPCSVLYVSFGSQFTISAPKMMELALGLEKSGKFFIWVLRPPSGFDSKSEFKSEWLPEGFVERMNETKKGLLIKKWAPQLEILCHRSTGAFLSHSGWNSVLESLSQGVPMIAWPLFAEQNYNSKMIQEEMGVSVELTRGNEGELSSEDVKKVIQPVMDGTKGEEMRKKAMAIAEKIRAAMREDTDEAGSHQKGSSIKSVDDFLAMVTSKRVAADADEHAMPI</sequence>
<dbReference type="InterPro" id="IPR002213">
    <property type="entry name" value="UDP_glucos_trans"/>
</dbReference>
<dbReference type="SUPFAM" id="SSF53756">
    <property type="entry name" value="UDP-Glycosyltransferase/glycogen phosphorylase"/>
    <property type="match status" value="1"/>
</dbReference>
<comment type="similarity">
    <text evidence="1 4">Belongs to the UDP-glycosyltransferase family.</text>
</comment>
<dbReference type="GO" id="GO:0035251">
    <property type="term" value="F:UDP-glucosyltransferase activity"/>
    <property type="evidence" value="ECO:0007669"/>
    <property type="project" value="TreeGrafter"/>
</dbReference>
<dbReference type="AlphaFoldDB" id="A0AAD4S8A2"/>
<dbReference type="PROSITE" id="PS00375">
    <property type="entry name" value="UDPGT"/>
    <property type="match status" value="1"/>
</dbReference>
<dbReference type="EC" id="2.4.1.-" evidence="5"/>
<dbReference type="FunFam" id="3.40.50.2000:FF:000103">
    <property type="entry name" value="Glycosyltransferase"/>
    <property type="match status" value="1"/>
</dbReference>
<evidence type="ECO:0000256" key="2">
    <source>
        <dbReference type="ARBA" id="ARBA00022676"/>
    </source>
</evidence>
<dbReference type="EMBL" id="JAJJMB010012638">
    <property type="protein sequence ID" value="KAI3874872.1"/>
    <property type="molecule type" value="Genomic_DNA"/>
</dbReference>
<keyword evidence="2 4" id="KW-0328">Glycosyltransferase</keyword>
<evidence type="ECO:0000259" key="6">
    <source>
        <dbReference type="Pfam" id="PF26168"/>
    </source>
</evidence>
<dbReference type="Pfam" id="PF00201">
    <property type="entry name" value="UDPGT"/>
    <property type="match status" value="1"/>
</dbReference>
<comment type="caution">
    <text evidence="7">The sequence shown here is derived from an EMBL/GenBank/DDBJ whole genome shotgun (WGS) entry which is preliminary data.</text>
</comment>
<proteinExistence type="inferred from homology"/>
<evidence type="ECO:0000313" key="7">
    <source>
        <dbReference type="EMBL" id="KAI3874872.1"/>
    </source>
</evidence>
<evidence type="ECO:0000256" key="1">
    <source>
        <dbReference type="ARBA" id="ARBA00009995"/>
    </source>
</evidence>
<evidence type="ECO:0000256" key="3">
    <source>
        <dbReference type="ARBA" id="ARBA00022679"/>
    </source>
</evidence>
<evidence type="ECO:0000313" key="8">
    <source>
        <dbReference type="Proteomes" id="UP001202328"/>
    </source>
</evidence>
<evidence type="ECO:0000256" key="5">
    <source>
        <dbReference type="RuleBase" id="RU362057"/>
    </source>
</evidence>
<keyword evidence="3 4" id="KW-0808">Transferase</keyword>
<dbReference type="CDD" id="cd03784">
    <property type="entry name" value="GT1_Gtf-like"/>
    <property type="match status" value="1"/>
</dbReference>
<gene>
    <name evidence="7" type="ORF">MKW98_019445</name>
</gene>
<evidence type="ECO:0000256" key="4">
    <source>
        <dbReference type="RuleBase" id="RU003718"/>
    </source>
</evidence>
<dbReference type="InterPro" id="IPR035595">
    <property type="entry name" value="UDP_glycos_trans_CS"/>
</dbReference>
<organism evidence="7 8">
    <name type="scientific">Papaver atlanticum</name>
    <dbReference type="NCBI Taxonomy" id="357466"/>
    <lineage>
        <taxon>Eukaryota</taxon>
        <taxon>Viridiplantae</taxon>
        <taxon>Streptophyta</taxon>
        <taxon>Embryophyta</taxon>
        <taxon>Tracheophyta</taxon>
        <taxon>Spermatophyta</taxon>
        <taxon>Magnoliopsida</taxon>
        <taxon>Ranunculales</taxon>
        <taxon>Papaveraceae</taxon>
        <taxon>Papaveroideae</taxon>
        <taxon>Papaver</taxon>
    </lineage>
</organism>
<feature type="domain" description="Glycosyltransferase N-terminal" evidence="6">
    <location>
        <begin position="12"/>
        <end position="263"/>
    </location>
</feature>
<dbReference type="Gene3D" id="3.40.50.2000">
    <property type="entry name" value="Glycogen Phosphorylase B"/>
    <property type="match status" value="2"/>
</dbReference>